<accession>A0AAX3N6D3</accession>
<name>A0AAX3N6D3_9BACL</name>
<feature type="region of interest" description="Disordered" evidence="1">
    <location>
        <begin position="483"/>
        <end position="513"/>
    </location>
</feature>
<feature type="compositionally biased region" description="Pro residues" evidence="1">
    <location>
        <begin position="483"/>
        <end position="492"/>
    </location>
</feature>
<dbReference type="InterPro" id="IPR043759">
    <property type="entry name" value="DUF5704"/>
</dbReference>
<organism evidence="3 4">
    <name type="scientific">Paenibacillus urinalis</name>
    <dbReference type="NCBI Taxonomy" id="521520"/>
    <lineage>
        <taxon>Bacteria</taxon>
        <taxon>Bacillati</taxon>
        <taxon>Bacillota</taxon>
        <taxon>Bacilli</taxon>
        <taxon>Bacillales</taxon>
        <taxon>Paenibacillaceae</taxon>
        <taxon>Paenibacillus</taxon>
    </lineage>
</organism>
<dbReference type="RefSeq" id="WP_205054985.1">
    <property type="nucleotide sequence ID" value="NZ_CP118102.1"/>
</dbReference>
<feature type="compositionally biased region" description="Low complexity" evidence="1">
    <location>
        <begin position="493"/>
        <end position="504"/>
    </location>
</feature>
<dbReference type="Proteomes" id="UP001220962">
    <property type="component" value="Plasmid unnamed1"/>
</dbReference>
<protein>
    <submittedName>
        <fullName evidence="3">DUF5704 domain-containing protein</fullName>
    </submittedName>
</protein>
<evidence type="ECO:0000313" key="3">
    <source>
        <dbReference type="EMBL" id="WDH85383.1"/>
    </source>
</evidence>
<dbReference type="Pfam" id="PF18964">
    <property type="entry name" value="DUF5704"/>
    <property type="match status" value="1"/>
</dbReference>
<gene>
    <name evidence="3" type="ORF">PUW23_25440</name>
</gene>
<dbReference type="EMBL" id="CP118102">
    <property type="protein sequence ID" value="WDH85383.1"/>
    <property type="molecule type" value="Genomic_DNA"/>
</dbReference>
<keyword evidence="3" id="KW-0614">Plasmid</keyword>
<evidence type="ECO:0000256" key="1">
    <source>
        <dbReference type="SAM" id="MobiDB-lite"/>
    </source>
</evidence>
<geneLocation type="plasmid" evidence="3 4">
    <name>unnamed1</name>
</geneLocation>
<sequence>MKKMMSSLLSAVLILSSILVVFTLHPGKAEAAVFPISSNRLLQDEDNPNLYYFVGMVYYEVWKNNSGQWTGGGHKPGDTVAVVDGGTYEFTFGSSRKIKDIRIKPFDFNWELADETFETSRTGELAVNRKQYYQDATSTRNYNNYRNTPVVGKGTNVGQKEVFVLNGTLEAVKQVDRRLEEETENGQVFGENVEGWRYFFPTLFTIELEPEEGKAIVQHWTTTGQRLNNIDGFQDREEKLEKNVDYRFTHTPGTEEYTYVGHKKSTVAPPSGGEITPGDPSGFKYDATFPIYYVNFYYKKEGNPPPPDPEIPEASCTAPTPGTTIDGRYMDPVVTAKILADQRGSEQFDVLQGIPTSESLYGNILARNYLAQHSFVQMSGVCTFTVNVEKTWTLHWDPGQPGPPGPNGEPTTIPDPQQTPETVVQQYTVERPYSYWVIDNLEVYKIDEGQLKNYALPGDQISITPQGYKPPEFTVDQTGAFYPPSPPNPIIAPPGSFGGSSYSSPPSPPSENLQSVAEEGVKKVEVTNDSLVFNGATIMSGSRVDESGPTPSTIPEPPQINENVLYKPGNIISSSKTNRANTTSSGTIYYGLMEGNINGGSNKNFPIYGINTVTVHTPVVNYSSVTDDREHNQKTNPNYNRAAFILDRPFTVRIPTNGQHTNYPGYGNRDYAKYFRTKQVQFPFDVYNSSRTQFYPKNTWIDIPVNQLDTEFFLPVWVDEGDYQVYFRNIAENAPPELPYQYDANLDLVNHVAVDEVSIEVIGRLYDFQVTDIADYNWESVFRTQIGSTLPTGLSYWVGMNGIDGAPRGNSEQYTLPILPGSHPAEGYKNVAVKTGYHFKFDFKTKGNMFGKEDGIRITPTFHFVSKDGQYRFPVDLYYKTNESNFVKIGSEEDKVQRYVIMNDRLRNVPTEEMIDTASFKFDNYYTTGQLGSMTKQEYTEQFISKDTKQKTPVGGYNLLLLPEQLRTFIGPKTNLPASVNVQRANAAVQNWYGEYSLPAEPYVVEVGTDIAEYGRTHGGLDDNSPIFFKNGYIIVNFDIETIRNGDLNKPHLQYINAPLMNQWQLEGSQRIKFDSFGNRFTLQDGDVVFYHADLSSRDDFSPQVPF</sequence>
<feature type="region of interest" description="Disordered" evidence="1">
    <location>
        <begin position="540"/>
        <end position="561"/>
    </location>
</feature>
<feature type="region of interest" description="Disordered" evidence="1">
    <location>
        <begin position="396"/>
        <end position="418"/>
    </location>
</feature>
<proteinExistence type="predicted"/>
<evidence type="ECO:0000313" key="4">
    <source>
        <dbReference type="Proteomes" id="UP001220962"/>
    </source>
</evidence>
<dbReference type="AlphaFoldDB" id="A0AAX3N6D3"/>
<feature type="domain" description="DUF5704" evidence="2">
    <location>
        <begin position="348"/>
        <end position="529"/>
    </location>
</feature>
<evidence type="ECO:0000259" key="2">
    <source>
        <dbReference type="Pfam" id="PF18964"/>
    </source>
</evidence>
<reference evidence="3" key="1">
    <citation type="submission" date="2023-02" db="EMBL/GenBank/DDBJ databases">
        <title>Pathogen: clinical or host-associated sample.</title>
        <authorList>
            <person name="Hergert J."/>
            <person name="Casey R."/>
            <person name="Wagner J."/>
            <person name="Young E.L."/>
            <person name="Oakeson K.F."/>
        </authorList>
    </citation>
    <scope>NUCLEOTIDE SEQUENCE</scope>
    <source>
        <strain evidence="3">2022CK-00830</strain>
        <plasmid evidence="3">unnamed1</plasmid>
    </source>
</reference>